<dbReference type="GO" id="GO:0043023">
    <property type="term" value="F:ribosomal large subunit binding"/>
    <property type="evidence" value="ECO:0007669"/>
    <property type="project" value="TreeGrafter"/>
</dbReference>
<comment type="similarity">
    <text evidence="1">Belongs to the LTN1 family.</text>
</comment>
<dbReference type="PANTHER" id="PTHR12389">
    <property type="entry name" value="ZINC FINGER PROTEIN 294"/>
    <property type="match status" value="1"/>
</dbReference>
<comment type="subunit">
    <text evidence="1">Component of the ribosome quality control complex (RQC).</text>
</comment>
<evidence type="ECO:0000259" key="3">
    <source>
        <dbReference type="Pfam" id="PF22958"/>
    </source>
</evidence>
<feature type="compositionally biased region" description="Basic and acidic residues" evidence="2">
    <location>
        <begin position="1"/>
        <end position="10"/>
    </location>
</feature>
<dbReference type="InterPro" id="IPR016024">
    <property type="entry name" value="ARM-type_fold"/>
</dbReference>
<keyword evidence="1" id="KW-0862">Zinc</keyword>
<protein>
    <recommendedName>
        <fullName evidence="1">E3 ubiquitin-protein ligase listerin</fullName>
        <ecNumber evidence="1">2.3.2.27</ecNumber>
    </recommendedName>
    <alternativeName>
        <fullName evidence="1">RING-type E3 ubiquitin transferase listerin</fullName>
    </alternativeName>
</protein>
<dbReference type="Pfam" id="PF22958">
    <property type="entry name" value="Ltn1_1st"/>
    <property type="match status" value="1"/>
</dbReference>
<keyword evidence="1" id="KW-0479">Metal-binding</keyword>
<feature type="domain" description="E3 ubiquitin-protein ligase listerin N-terminal" evidence="3">
    <location>
        <begin position="59"/>
        <end position="177"/>
    </location>
</feature>
<gene>
    <name evidence="4" type="ORF">F8388_009689</name>
</gene>
<comment type="caution">
    <text evidence="4">The sequence shown here is derived from an EMBL/GenBank/DDBJ whole genome shotgun (WGS) entry which is preliminary data.</text>
</comment>
<keyword evidence="1" id="KW-0863">Zinc-finger</keyword>
<name>A0A7J6H2T7_CANSA</name>
<reference evidence="4 5" key="1">
    <citation type="journal article" date="2020" name="bioRxiv">
        <title>Sequence and annotation of 42 cannabis genomes reveals extensive copy number variation in cannabinoid synthesis and pathogen resistance genes.</title>
        <authorList>
            <person name="Mckernan K.J."/>
            <person name="Helbert Y."/>
            <person name="Kane L.T."/>
            <person name="Ebling H."/>
            <person name="Zhang L."/>
            <person name="Liu B."/>
            <person name="Eaton Z."/>
            <person name="Mclaughlin S."/>
            <person name="Kingan S."/>
            <person name="Baybayan P."/>
            <person name="Concepcion G."/>
            <person name="Jordan M."/>
            <person name="Riva A."/>
            <person name="Barbazuk W."/>
            <person name="Harkins T."/>
        </authorList>
    </citation>
    <scope>NUCLEOTIDE SEQUENCE [LARGE SCALE GENOMIC DNA]</scope>
    <source>
        <strain evidence="5">cv. Jamaican Lion 4</strain>
        <tissue evidence="4">Leaf</tissue>
    </source>
</reference>
<dbReference type="SUPFAM" id="SSF48371">
    <property type="entry name" value="ARM repeat"/>
    <property type="match status" value="1"/>
</dbReference>
<dbReference type="GO" id="GO:0008270">
    <property type="term" value="F:zinc ion binding"/>
    <property type="evidence" value="ECO:0007669"/>
    <property type="project" value="UniProtKB-KW"/>
</dbReference>
<sequence length="178" mass="19332">MGRQKGEGARSKARPSSSSLAASLLPSGSTAAVGFGGYIGRSRLDSSLAGEDSASFQDIDSEVAVHLKRLARKDPTTKLKALSSLSELIKEKPGKDLVTVIPQWAFEYKRLLMDYNREVRRATHDTMTNLVTAVGRDLAPHLKSLMGPWWLSQFDSVSEVAQAAKRSLQAAFPASEKN</sequence>
<dbReference type="GO" id="GO:1990116">
    <property type="term" value="P:ribosome-associated ubiquitin-dependent protein catabolic process"/>
    <property type="evidence" value="ECO:0007669"/>
    <property type="project" value="UniProtKB-UniRule"/>
</dbReference>
<keyword evidence="1" id="KW-0808">Transferase</keyword>
<evidence type="ECO:0000313" key="4">
    <source>
        <dbReference type="EMBL" id="KAF4389556.1"/>
    </source>
</evidence>
<dbReference type="GO" id="GO:1990112">
    <property type="term" value="C:RQC complex"/>
    <property type="evidence" value="ECO:0007669"/>
    <property type="project" value="UniProtKB-UniRule"/>
</dbReference>
<dbReference type="GO" id="GO:0005829">
    <property type="term" value="C:cytosol"/>
    <property type="evidence" value="ECO:0007669"/>
    <property type="project" value="UniProtKB-UniRule"/>
</dbReference>
<accession>A0A7J6H2T7</accession>
<comment type="function">
    <text evidence="1">E3 ubiquitin-protein ligase. Component of the ribosome quality control complex (RQC), a ribosome-associated complex that mediates ubiquitination and extraction of incompletely synthesized nascent chains for proteasomal degradation.</text>
</comment>
<comment type="catalytic activity">
    <reaction evidence="1">
        <text>S-ubiquitinyl-[E2 ubiquitin-conjugating enzyme]-L-cysteine + [acceptor protein]-L-lysine = [E2 ubiquitin-conjugating enzyme]-L-cysteine + N(6)-ubiquitinyl-[acceptor protein]-L-lysine.</text>
        <dbReference type="EC" id="2.3.2.27"/>
    </reaction>
</comment>
<dbReference type="PANTHER" id="PTHR12389:SF0">
    <property type="entry name" value="E3 UBIQUITIN-PROTEIN LIGASE LISTERIN"/>
    <property type="match status" value="1"/>
</dbReference>
<dbReference type="InterPro" id="IPR011989">
    <property type="entry name" value="ARM-like"/>
</dbReference>
<dbReference type="InterPro" id="IPR039795">
    <property type="entry name" value="LTN1/Rkr1"/>
</dbReference>
<dbReference type="Proteomes" id="UP000525078">
    <property type="component" value="Unassembled WGS sequence"/>
</dbReference>
<dbReference type="Gene3D" id="1.25.10.10">
    <property type="entry name" value="Leucine-rich Repeat Variant"/>
    <property type="match status" value="1"/>
</dbReference>
<dbReference type="GO" id="GO:0016567">
    <property type="term" value="P:protein ubiquitination"/>
    <property type="evidence" value="ECO:0007669"/>
    <property type="project" value="UniProtKB-UniPathway"/>
</dbReference>
<evidence type="ECO:0000256" key="1">
    <source>
        <dbReference type="RuleBase" id="RU367090"/>
    </source>
</evidence>
<comment type="pathway">
    <text evidence="1">Protein modification; protein ubiquitination.</text>
</comment>
<dbReference type="EC" id="2.3.2.27" evidence="1"/>
<proteinExistence type="inferred from homology"/>
<dbReference type="UniPathway" id="UPA00143"/>
<organism evidence="4 5">
    <name type="scientific">Cannabis sativa</name>
    <name type="common">Hemp</name>
    <name type="synonym">Marijuana</name>
    <dbReference type="NCBI Taxonomy" id="3483"/>
    <lineage>
        <taxon>Eukaryota</taxon>
        <taxon>Viridiplantae</taxon>
        <taxon>Streptophyta</taxon>
        <taxon>Embryophyta</taxon>
        <taxon>Tracheophyta</taxon>
        <taxon>Spermatophyta</taxon>
        <taxon>Magnoliopsida</taxon>
        <taxon>eudicotyledons</taxon>
        <taxon>Gunneridae</taxon>
        <taxon>Pentapetalae</taxon>
        <taxon>rosids</taxon>
        <taxon>fabids</taxon>
        <taxon>Rosales</taxon>
        <taxon>Cannabaceae</taxon>
        <taxon>Cannabis</taxon>
    </lineage>
</organism>
<feature type="region of interest" description="Disordered" evidence="2">
    <location>
        <begin position="1"/>
        <end position="23"/>
    </location>
</feature>
<dbReference type="InterPro" id="IPR054476">
    <property type="entry name" value="Ltn1_N"/>
</dbReference>
<keyword evidence="1" id="KW-0833">Ubl conjugation pathway</keyword>
<feature type="compositionally biased region" description="Low complexity" evidence="2">
    <location>
        <begin position="14"/>
        <end position="23"/>
    </location>
</feature>
<dbReference type="GO" id="GO:0072344">
    <property type="term" value="P:rescue of stalled ribosome"/>
    <property type="evidence" value="ECO:0007669"/>
    <property type="project" value="UniProtKB-UniRule"/>
</dbReference>
<dbReference type="AlphaFoldDB" id="A0A7J6H2T7"/>
<dbReference type="GO" id="GO:0061630">
    <property type="term" value="F:ubiquitin protein ligase activity"/>
    <property type="evidence" value="ECO:0007669"/>
    <property type="project" value="UniProtKB-UniRule"/>
</dbReference>
<dbReference type="EMBL" id="JAATIP010000031">
    <property type="protein sequence ID" value="KAF4389556.1"/>
    <property type="molecule type" value="Genomic_DNA"/>
</dbReference>
<evidence type="ECO:0000313" key="5">
    <source>
        <dbReference type="Proteomes" id="UP000525078"/>
    </source>
</evidence>
<evidence type="ECO:0000256" key="2">
    <source>
        <dbReference type="SAM" id="MobiDB-lite"/>
    </source>
</evidence>